<dbReference type="Proteomes" id="UP001140234">
    <property type="component" value="Unassembled WGS sequence"/>
</dbReference>
<accession>A0ACC1K1U3</accession>
<sequence>MGRQKDGGGGGSSGGSEGRGRTRHLRSSLKGLLGMPDSERTSIDFGDPAAADSDDQSAADNPSYYDLQPPATAGCEPGFRGAHDGSRSSLVRAHAPGAQHGHADIAPVLRERKSAGTAGELARADSDSERPGWRRRGSMLGSRLPGSLRKDASCSAGSIGSTIVAGQAARPLLRKESTPQFSVAYGHHQRLASHPEGAEDAGSASLWRGNSSLRVASSAVSNEILPDYMEPDAGTPRERTHRSSSVPFLTPLPIAAGAQPPPPAGPAQQLVSPYLRAVSSGLGRHSTTRRSHALPSGFSGSHRLQDRTPRLSLVGGREGSTPPGTPLGAALSAPGDKNAMTASSLPMTFLVSPRVRANSGAKYGVVVAQPLNPIPGRDAGLYKRTLSSTTIPTLELNAPASPKALTGGVDMSEFGVVSSASTAGSTHVACNAPSADTADTPVQSSATTPVSPAFAPQREDPSDPGAAIGAGAGLQLPASPRMVHSAEPATGRAADTVHETHRMEVQHDPHTGRKMINQYMIIRELGRGTHGKVKLAFDTVTGKYYAIKIIDKESRGRRLRPAAAPAPPDPHSRSRPRRSHGHLRIDVEKMEKVKREIAILKKCRHPNVVRLREVIDDAHARRIYLVIEYMDGGEVAWRDSDHLPAMSADKARSVFRDLVLGVEYLHYVGILHRDLKPQNLLCNKAGTVKISDFGVSFLSRREGGRSPSTRPPGPAVAFVEPSASTADGSLPLHQQPRAQPAGQMQRPVSQMVCQRSTIGMTDEFGAQADSQHHPAVRYSSDPTGRPADSSDASPACKLPPEFLSADSSVYDPFDSSDSDEFFSSSDDGSDNESDYGSPCEHSSPDNTGGGNGDGDGGVVFGVLPLAGSAEIGAGAGRSCGSHQRKGTLGEINFSCDEKDEERELAKTAGTPAFFAPELCCMPDELAKVLRHERILRRSAAAAAAAAAAAMTAEHQHQSASARASPVRRTHTMHVASSEGEADSVHRRPLSLVVESPAAGDGARGSPKGSKRHSTIASLLARPFSSRDRPSSRCSSLSSIAPPAAQPDDVDGGSDDETDRSLPASLITPAIDIWAMGVTLYCLIYGRVPFQASTEFELFNIIPRKALEFPRYLDVADDDDDDDVQLAPASGLFGASDDGEDDDDRVHRRTRRVQLPELDPDARDLL</sequence>
<name>A0ACC1K1U3_9FUNG</name>
<feature type="non-terminal residue" evidence="1">
    <location>
        <position position="1165"/>
    </location>
</feature>
<reference evidence="1" key="1">
    <citation type="submission" date="2022-07" db="EMBL/GenBank/DDBJ databases">
        <title>Phylogenomic reconstructions and comparative analyses of Kickxellomycotina fungi.</title>
        <authorList>
            <person name="Reynolds N.K."/>
            <person name="Stajich J.E."/>
            <person name="Barry K."/>
            <person name="Grigoriev I.V."/>
            <person name="Crous P."/>
            <person name="Smith M.E."/>
        </authorList>
    </citation>
    <scope>NUCLEOTIDE SEQUENCE</scope>
    <source>
        <strain evidence="1">CBS 109366</strain>
    </source>
</reference>
<organism evidence="1 2">
    <name type="scientific">Coemansia nantahalensis</name>
    <dbReference type="NCBI Taxonomy" id="2789366"/>
    <lineage>
        <taxon>Eukaryota</taxon>
        <taxon>Fungi</taxon>
        <taxon>Fungi incertae sedis</taxon>
        <taxon>Zoopagomycota</taxon>
        <taxon>Kickxellomycotina</taxon>
        <taxon>Kickxellomycetes</taxon>
        <taxon>Kickxellales</taxon>
        <taxon>Kickxellaceae</taxon>
        <taxon>Coemansia</taxon>
    </lineage>
</organism>
<gene>
    <name evidence="1" type="ORF">IWQ57_002083</name>
</gene>
<protein>
    <submittedName>
        <fullName evidence="1">Uncharacterized protein</fullName>
    </submittedName>
</protein>
<evidence type="ECO:0000313" key="1">
    <source>
        <dbReference type="EMBL" id="KAJ2771724.1"/>
    </source>
</evidence>
<comment type="caution">
    <text evidence="1">The sequence shown here is derived from an EMBL/GenBank/DDBJ whole genome shotgun (WGS) entry which is preliminary data.</text>
</comment>
<keyword evidence="2" id="KW-1185">Reference proteome</keyword>
<proteinExistence type="predicted"/>
<dbReference type="EMBL" id="JANBUJ010000488">
    <property type="protein sequence ID" value="KAJ2771724.1"/>
    <property type="molecule type" value="Genomic_DNA"/>
</dbReference>
<evidence type="ECO:0000313" key="2">
    <source>
        <dbReference type="Proteomes" id="UP001140234"/>
    </source>
</evidence>